<evidence type="ECO:0000256" key="1">
    <source>
        <dbReference type="SAM" id="Phobius"/>
    </source>
</evidence>
<proteinExistence type="predicted"/>
<feature type="transmembrane region" description="Helical" evidence="1">
    <location>
        <begin position="27"/>
        <end position="48"/>
    </location>
</feature>
<keyword evidence="1" id="KW-1133">Transmembrane helix</keyword>
<dbReference type="Proteomes" id="UP000199673">
    <property type="component" value="Unassembled WGS sequence"/>
</dbReference>
<keyword evidence="1" id="KW-0812">Transmembrane</keyword>
<feature type="transmembrane region" description="Helical" evidence="1">
    <location>
        <begin position="108"/>
        <end position="133"/>
    </location>
</feature>
<keyword evidence="1" id="KW-0472">Membrane</keyword>
<gene>
    <name evidence="2" type="ORF">SAMN04489724_0498</name>
</gene>
<protein>
    <recommendedName>
        <fullName evidence="4">MotA/TolQ/ExbB proton channel family protein</fullName>
    </recommendedName>
</protein>
<evidence type="ECO:0008006" key="4">
    <source>
        <dbReference type="Google" id="ProtNLM"/>
    </source>
</evidence>
<feature type="transmembrane region" description="Helical" evidence="1">
    <location>
        <begin position="68"/>
        <end position="88"/>
    </location>
</feature>
<name>A0A1I6XI36_9BACT</name>
<dbReference type="AlphaFoldDB" id="A0A1I6XI36"/>
<dbReference type="OrthoDB" id="1001678at2"/>
<dbReference type="EMBL" id="FPBF01000001">
    <property type="protein sequence ID" value="SFT37980.1"/>
    <property type="molecule type" value="Genomic_DNA"/>
</dbReference>
<dbReference type="RefSeq" id="WP_091691117.1">
    <property type="nucleotide sequence ID" value="NZ_FPBF01000001.1"/>
</dbReference>
<accession>A0A1I6XI36</accession>
<sequence length="140" mass="15086">MNTYTAIFTQKIVLTNVLIERFVEGGVTGMTLIVVCLLLAVFFSFKAFANLNGDKATFLKYKKLINQVVLLGLVISIVNSLMGLIQGFDALEATGGADPAILAGGLKITLLSPLFGLTVFIIGYSATFILSWMRKADTES</sequence>
<organism evidence="2 3">
    <name type="scientific">Algoriphagus locisalis</name>
    <dbReference type="NCBI Taxonomy" id="305507"/>
    <lineage>
        <taxon>Bacteria</taxon>
        <taxon>Pseudomonadati</taxon>
        <taxon>Bacteroidota</taxon>
        <taxon>Cytophagia</taxon>
        <taxon>Cytophagales</taxon>
        <taxon>Cyclobacteriaceae</taxon>
        <taxon>Algoriphagus</taxon>
    </lineage>
</organism>
<dbReference type="STRING" id="305507.SAMN04489724_0498"/>
<evidence type="ECO:0000313" key="2">
    <source>
        <dbReference type="EMBL" id="SFT37980.1"/>
    </source>
</evidence>
<evidence type="ECO:0000313" key="3">
    <source>
        <dbReference type="Proteomes" id="UP000199673"/>
    </source>
</evidence>
<reference evidence="3" key="1">
    <citation type="submission" date="2016-10" db="EMBL/GenBank/DDBJ databases">
        <authorList>
            <person name="Varghese N."/>
            <person name="Submissions S."/>
        </authorList>
    </citation>
    <scope>NUCLEOTIDE SEQUENCE [LARGE SCALE GENOMIC DNA]</scope>
    <source>
        <strain evidence="3">DSM 23445</strain>
    </source>
</reference>
<keyword evidence="3" id="KW-1185">Reference proteome</keyword>